<dbReference type="GO" id="GO:0008661">
    <property type="term" value="F:1-deoxy-D-xylulose-5-phosphate synthase activity"/>
    <property type="evidence" value="ECO:0007669"/>
    <property type="project" value="UniProtKB-UniRule"/>
</dbReference>
<dbReference type="AlphaFoldDB" id="A0A1M4Y759"/>
<evidence type="ECO:0000313" key="14">
    <source>
        <dbReference type="Proteomes" id="UP000184423"/>
    </source>
</evidence>
<evidence type="ECO:0000256" key="8">
    <source>
        <dbReference type="ARBA" id="ARBA00023052"/>
    </source>
</evidence>
<dbReference type="EC" id="2.2.1.7" evidence="11"/>
<evidence type="ECO:0000256" key="1">
    <source>
        <dbReference type="ARBA" id="ARBA00004980"/>
    </source>
</evidence>
<dbReference type="Pfam" id="PF02779">
    <property type="entry name" value="Transket_pyr"/>
    <property type="match status" value="1"/>
</dbReference>
<evidence type="ECO:0000256" key="10">
    <source>
        <dbReference type="ARBA" id="ARBA00055605"/>
    </source>
</evidence>
<dbReference type="InterPro" id="IPR033248">
    <property type="entry name" value="Transketolase_C"/>
</dbReference>
<dbReference type="FunFam" id="3.40.50.920:FF:000002">
    <property type="entry name" value="1-deoxy-D-xylulose-5-phosphate synthase"/>
    <property type="match status" value="1"/>
</dbReference>
<dbReference type="PANTHER" id="PTHR43322:SF5">
    <property type="entry name" value="1-DEOXY-D-XYLULOSE-5-PHOSPHATE SYNTHASE, CHLOROPLASTIC"/>
    <property type="match status" value="1"/>
</dbReference>
<comment type="subunit">
    <text evidence="3 11">Homodimer.</text>
</comment>
<evidence type="ECO:0000256" key="3">
    <source>
        <dbReference type="ARBA" id="ARBA00011738"/>
    </source>
</evidence>
<evidence type="ECO:0000256" key="7">
    <source>
        <dbReference type="ARBA" id="ARBA00022977"/>
    </source>
</evidence>
<dbReference type="PROSITE" id="PS00801">
    <property type="entry name" value="TRANSKETOLASE_1"/>
    <property type="match status" value="1"/>
</dbReference>
<dbReference type="GO" id="GO:0000287">
    <property type="term" value="F:magnesium ion binding"/>
    <property type="evidence" value="ECO:0007669"/>
    <property type="project" value="UniProtKB-UniRule"/>
</dbReference>
<dbReference type="InterPro" id="IPR009014">
    <property type="entry name" value="Transketo_C/PFOR_II"/>
</dbReference>
<evidence type="ECO:0000256" key="4">
    <source>
        <dbReference type="ARBA" id="ARBA00022679"/>
    </source>
</evidence>
<proteinExistence type="inferred from homology"/>
<dbReference type="SMART" id="SM00861">
    <property type="entry name" value="Transket_pyr"/>
    <property type="match status" value="1"/>
</dbReference>
<feature type="binding site" evidence="11">
    <location>
        <position position="365"/>
    </location>
    <ligand>
        <name>thiamine diphosphate</name>
        <dbReference type="ChEBI" id="CHEBI:58937"/>
    </ligand>
</feature>
<dbReference type="PANTHER" id="PTHR43322">
    <property type="entry name" value="1-D-DEOXYXYLULOSE 5-PHOSPHATE SYNTHASE-RELATED"/>
    <property type="match status" value="1"/>
</dbReference>
<dbReference type="SUPFAM" id="SSF52922">
    <property type="entry name" value="TK C-terminal domain-like"/>
    <property type="match status" value="1"/>
</dbReference>
<feature type="binding site" evidence="11">
    <location>
        <position position="285"/>
    </location>
    <ligand>
        <name>thiamine diphosphate</name>
        <dbReference type="ChEBI" id="CHEBI:58937"/>
    </ligand>
</feature>
<keyword evidence="14" id="KW-1185">Reference proteome</keyword>
<dbReference type="Proteomes" id="UP000184423">
    <property type="component" value="Unassembled WGS sequence"/>
</dbReference>
<dbReference type="Gene3D" id="3.40.50.920">
    <property type="match status" value="1"/>
</dbReference>
<dbReference type="NCBIfam" id="NF003933">
    <property type="entry name" value="PRK05444.2-2"/>
    <property type="match status" value="1"/>
</dbReference>
<evidence type="ECO:0000256" key="5">
    <source>
        <dbReference type="ARBA" id="ARBA00022723"/>
    </source>
</evidence>
<evidence type="ECO:0000256" key="9">
    <source>
        <dbReference type="ARBA" id="ARBA00023229"/>
    </source>
</evidence>
<dbReference type="CDD" id="cd02007">
    <property type="entry name" value="TPP_DXS"/>
    <property type="match status" value="1"/>
</dbReference>
<comment type="catalytic activity">
    <reaction evidence="11">
        <text>D-glyceraldehyde 3-phosphate + pyruvate + H(+) = 1-deoxy-D-xylulose 5-phosphate + CO2</text>
        <dbReference type="Rhea" id="RHEA:12605"/>
        <dbReference type="ChEBI" id="CHEBI:15361"/>
        <dbReference type="ChEBI" id="CHEBI:15378"/>
        <dbReference type="ChEBI" id="CHEBI:16526"/>
        <dbReference type="ChEBI" id="CHEBI:57792"/>
        <dbReference type="ChEBI" id="CHEBI:59776"/>
        <dbReference type="EC" id="2.2.1.7"/>
    </reaction>
</comment>
<evidence type="ECO:0000313" key="13">
    <source>
        <dbReference type="EMBL" id="SHF01509.1"/>
    </source>
</evidence>
<dbReference type="HAMAP" id="MF_00315">
    <property type="entry name" value="DXP_synth"/>
    <property type="match status" value="1"/>
</dbReference>
<keyword evidence="6 11" id="KW-0460">Magnesium</keyword>
<protein>
    <recommendedName>
        <fullName evidence="11">1-deoxy-D-xylulose-5-phosphate synthase</fullName>
        <ecNumber evidence="11">2.2.1.7</ecNumber>
    </recommendedName>
    <alternativeName>
        <fullName evidence="11">1-deoxyxylulose-5-phosphate synthase</fullName>
        <shortName evidence="11">DXP synthase</shortName>
        <shortName evidence="11">DXPS</shortName>
    </alternativeName>
</protein>
<feature type="domain" description="Transketolase-like pyrimidine-binding" evidence="12">
    <location>
        <begin position="314"/>
        <end position="478"/>
    </location>
</feature>
<keyword evidence="5 11" id="KW-0479">Metal-binding</keyword>
<dbReference type="InterPro" id="IPR005475">
    <property type="entry name" value="Transketolase-like_Pyr-bd"/>
</dbReference>
<feature type="binding site" evidence="11">
    <location>
        <begin position="114"/>
        <end position="116"/>
    </location>
    <ligand>
        <name>thiamine diphosphate</name>
        <dbReference type="ChEBI" id="CHEBI:58937"/>
    </ligand>
</feature>
<dbReference type="Pfam" id="PF02780">
    <property type="entry name" value="Transketolase_C"/>
    <property type="match status" value="1"/>
</dbReference>
<comment type="similarity">
    <text evidence="2 11">Belongs to the transketolase family. DXPS subfamily.</text>
</comment>
<feature type="binding site" evidence="11">
    <location>
        <position position="73"/>
    </location>
    <ligand>
        <name>thiamine diphosphate</name>
        <dbReference type="ChEBI" id="CHEBI:58937"/>
    </ligand>
</feature>
<keyword evidence="4 11" id="KW-0808">Transferase</keyword>
<comment type="pathway">
    <text evidence="1 11">Metabolic intermediate biosynthesis; 1-deoxy-D-xylulose 5-phosphate biosynthesis; 1-deoxy-D-xylulose 5-phosphate from D-glyceraldehyde 3-phosphate and pyruvate: step 1/1.</text>
</comment>
<dbReference type="GO" id="GO:0016114">
    <property type="term" value="P:terpenoid biosynthetic process"/>
    <property type="evidence" value="ECO:0007669"/>
    <property type="project" value="UniProtKB-UniRule"/>
</dbReference>
<keyword evidence="7 11" id="KW-0784">Thiamine biosynthesis</keyword>
<feature type="binding site" evidence="11">
    <location>
        <position position="174"/>
    </location>
    <ligand>
        <name>thiamine diphosphate</name>
        <dbReference type="ChEBI" id="CHEBI:58937"/>
    </ligand>
</feature>
<dbReference type="EMBL" id="FQVG01000029">
    <property type="protein sequence ID" value="SHF01509.1"/>
    <property type="molecule type" value="Genomic_DNA"/>
</dbReference>
<dbReference type="PROSITE" id="PS00802">
    <property type="entry name" value="TRANSKETOLASE_2"/>
    <property type="match status" value="1"/>
</dbReference>
<dbReference type="CDD" id="cd07033">
    <property type="entry name" value="TPP_PYR_DXS_TK_like"/>
    <property type="match status" value="1"/>
</dbReference>
<dbReference type="NCBIfam" id="TIGR00204">
    <property type="entry name" value="dxs"/>
    <property type="match status" value="1"/>
</dbReference>
<dbReference type="GO" id="GO:0009228">
    <property type="term" value="P:thiamine biosynthetic process"/>
    <property type="evidence" value="ECO:0007669"/>
    <property type="project" value="UniProtKB-UniRule"/>
</dbReference>
<dbReference type="InterPro" id="IPR029061">
    <property type="entry name" value="THDP-binding"/>
</dbReference>
<dbReference type="FunFam" id="3.40.50.970:FF:000005">
    <property type="entry name" value="1-deoxy-D-xylulose-5-phosphate synthase"/>
    <property type="match status" value="1"/>
</dbReference>
<sequence length="619" mass="69534">MRYLEKINKPNDIKNLSINELNLLSGELREFLIDTVSKTGGHLASNLGVIELTLALFYVFNFEKDRIVWDVGHQTYIHKIITGRKDKFHTLRKYEGISGFPKPTESSYDHFVTGHSSTSISAALGMARARDLKGEKHNVIAVIGDGALTGGMAFEALNDAGSSKTNLIVILNDNEMSISQNVGSLSCYLSKIRTAPAYINFRDEIEQMLKKIPAVGNNLYKSAEKFKDGLKHLVVQGMLFEELGFKYLGPIDGHNIEVLTDVLKRAQTIKGPVIIHTITKKGRGYCYAEENPEIFHGVDAFEIETGERIAKRKETYSKVFGEEIVREAEDNNKIIAITAAMPDGTGLTEFSEKFPERFYDVGIAEQHAATMAAGLAKEGFKPIFAVYSTFLQRAFDQVIHDICIQRLPVILSIDRAGIVGEDGETHQGVFDLSYLRLIPNLTILSPKDLVEFRYMLRWCFKQNNPIAIRYPRGGDLDIKFDKYDDINLGKWERLLIGNKVTILAVGKMVQHSMKAAVRLKGRGIDVELINCRFIKPLDKTMLDNLIERSDHIFTVEDNVLYGGFGSAINEYLISKNYKGKVVNIAFPDEFIPHGSVDILYKKYGLDPDGIYNTIIKNID</sequence>
<evidence type="ECO:0000256" key="11">
    <source>
        <dbReference type="HAMAP-Rule" id="MF_00315"/>
    </source>
</evidence>
<dbReference type="GO" id="GO:0030976">
    <property type="term" value="F:thiamine pyrophosphate binding"/>
    <property type="evidence" value="ECO:0007669"/>
    <property type="project" value="UniProtKB-UniRule"/>
</dbReference>
<evidence type="ECO:0000256" key="2">
    <source>
        <dbReference type="ARBA" id="ARBA00011081"/>
    </source>
</evidence>
<dbReference type="RefSeq" id="WP_073248911.1">
    <property type="nucleotide sequence ID" value="NZ_FQVG01000029.1"/>
</dbReference>
<feature type="binding site" evidence="11">
    <location>
        <begin position="146"/>
        <end position="147"/>
    </location>
    <ligand>
        <name>thiamine diphosphate</name>
        <dbReference type="ChEBI" id="CHEBI:58937"/>
    </ligand>
</feature>
<gene>
    <name evidence="11" type="primary">dxs</name>
    <name evidence="13" type="ORF">SAMN02746091_01589</name>
</gene>
<dbReference type="UniPathway" id="UPA00064">
    <property type="reaction ID" value="UER00091"/>
</dbReference>
<dbReference type="InterPro" id="IPR005477">
    <property type="entry name" value="Dxylulose-5-P_synthase"/>
</dbReference>
<evidence type="ECO:0000259" key="12">
    <source>
        <dbReference type="SMART" id="SM00861"/>
    </source>
</evidence>
<organism evidence="13 14">
    <name type="scientific">Caloramator proteoclasticus DSM 10124</name>
    <dbReference type="NCBI Taxonomy" id="1121262"/>
    <lineage>
        <taxon>Bacteria</taxon>
        <taxon>Bacillati</taxon>
        <taxon>Bacillota</taxon>
        <taxon>Clostridia</taxon>
        <taxon>Eubacteriales</taxon>
        <taxon>Clostridiaceae</taxon>
        <taxon>Caloramator</taxon>
    </lineage>
</organism>
<keyword evidence="9 11" id="KW-0414">Isoprene biosynthesis</keyword>
<evidence type="ECO:0000256" key="6">
    <source>
        <dbReference type="ARBA" id="ARBA00022842"/>
    </source>
</evidence>
<dbReference type="Gene3D" id="3.40.50.970">
    <property type="match status" value="2"/>
</dbReference>
<comment type="cofactor">
    <cofactor evidence="11">
        <name>thiamine diphosphate</name>
        <dbReference type="ChEBI" id="CHEBI:58937"/>
    </cofactor>
    <text evidence="11">Binds 1 thiamine pyrophosphate per subunit.</text>
</comment>
<feature type="binding site" evidence="11">
    <location>
        <position position="145"/>
    </location>
    <ligand>
        <name>Mg(2+)</name>
        <dbReference type="ChEBI" id="CHEBI:18420"/>
    </ligand>
</feature>
<reference evidence="14" key="1">
    <citation type="submission" date="2016-11" db="EMBL/GenBank/DDBJ databases">
        <authorList>
            <person name="Varghese N."/>
            <person name="Submissions S."/>
        </authorList>
    </citation>
    <scope>NUCLEOTIDE SEQUENCE [LARGE SCALE GENOMIC DNA]</scope>
    <source>
        <strain evidence="14">DSM 10124</strain>
    </source>
</reference>
<dbReference type="GO" id="GO:0005829">
    <property type="term" value="C:cytosol"/>
    <property type="evidence" value="ECO:0007669"/>
    <property type="project" value="TreeGrafter"/>
</dbReference>
<dbReference type="SUPFAM" id="SSF52518">
    <property type="entry name" value="Thiamin diphosphate-binding fold (THDP-binding)"/>
    <property type="match status" value="2"/>
</dbReference>
<accession>A0A1M4Y759</accession>
<keyword evidence="8 11" id="KW-0786">Thiamine pyrophosphate</keyword>
<dbReference type="GO" id="GO:0019288">
    <property type="term" value="P:isopentenyl diphosphate biosynthetic process, methylerythritol 4-phosphate pathway"/>
    <property type="evidence" value="ECO:0007669"/>
    <property type="project" value="TreeGrafter"/>
</dbReference>
<name>A0A1M4Y759_9CLOT</name>
<feature type="binding site" evidence="11">
    <location>
        <position position="174"/>
    </location>
    <ligand>
        <name>Mg(2+)</name>
        <dbReference type="ChEBI" id="CHEBI:18420"/>
    </ligand>
</feature>
<dbReference type="Pfam" id="PF13292">
    <property type="entry name" value="DXP_synthase_N"/>
    <property type="match status" value="1"/>
</dbReference>
<comment type="cofactor">
    <cofactor evidence="11">
        <name>Mg(2+)</name>
        <dbReference type="ChEBI" id="CHEBI:18420"/>
    </cofactor>
    <text evidence="11">Binds 1 Mg(2+) ion per subunit.</text>
</comment>
<dbReference type="InterPro" id="IPR049557">
    <property type="entry name" value="Transketolase_CS"/>
</dbReference>
<dbReference type="InterPro" id="IPR020826">
    <property type="entry name" value="Transketolase_BS"/>
</dbReference>
<comment type="function">
    <text evidence="10 11">Catalyzes the acyloin condensation reaction between C atoms 2 and 3 of pyruvate and glyceraldehyde 3-phosphate to yield 1-deoxy-D-xylulose-5-phosphate (DXP).</text>
</comment>